<accession>A0A7S8D6F5</accession>
<evidence type="ECO:0000313" key="3">
    <source>
        <dbReference type="Proteomes" id="UP000663297"/>
    </source>
</evidence>
<dbReference type="InterPro" id="IPR001810">
    <property type="entry name" value="F-box_dom"/>
</dbReference>
<dbReference type="CDD" id="cd09917">
    <property type="entry name" value="F-box_SF"/>
    <property type="match status" value="1"/>
</dbReference>
<evidence type="ECO:0000259" key="1">
    <source>
        <dbReference type="Pfam" id="PF00646"/>
    </source>
</evidence>
<name>A0A7S8D6F5_FUSCU</name>
<sequence>MSTPTTEEPFTIFHKFPPEVQLEILRQCSEGDLVCLSLTCRDMHYLAKPLLPEKPDLSKVDQLGSTPDMPQDYMDSNCICRNGNKGCKGARGRVVAYDPDIHRNRRHYYKKRYAACYECRAYPPEHPFQLTTLFVLLAAGFHAVEANKCLYNTPRMCSEGCPNGGCTVPNSPNDVCYYDC</sequence>
<protein>
    <recommendedName>
        <fullName evidence="1">F-box domain-containing protein</fullName>
    </recommendedName>
</protein>
<feature type="domain" description="F-box" evidence="1">
    <location>
        <begin position="14"/>
        <end position="48"/>
    </location>
</feature>
<dbReference type="EMBL" id="CP064748">
    <property type="protein sequence ID" value="QPC62721.1"/>
    <property type="molecule type" value="Genomic_DNA"/>
</dbReference>
<dbReference type="InterPro" id="IPR036047">
    <property type="entry name" value="F-box-like_dom_sf"/>
</dbReference>
<dbReference type="Proteomes" id="UP000663297">
    <property type="component" value="Chromosome 2"/>
</dbReference>
<dbReference type="AlphaFoldDB" id="A0A7S8D6F5"/>
<gene>
    <name evidence="2" type="ORF">HYE67_004952</name>
</gene>
<evidence type="ECO:0000313" key="2">
    <source>
        <dbReference type="EMBL" id="QPC62721.1"/>
    </source>
</evidence>
<dbReference type="SUPFAM" id="SSF81383">
    <property type="entry name" value="F-box domain"/>
    <property type="match status" value="1"/>
</dbReference>
<organism evidence="2 3">
    <name type="scientific">Fusarium culmorum</name>
    <dbReference type="NCBI Taxonomy" id="5516"/>
    <lineage>
        <taxon>Eukaryota</taxon>
        <taxon>Fungi</taxon>
        <taxon>Dikarya</taxon>
        <taxon>Ascomycota</taxon>
        <taxon>Pezizomycotina</taxon>
        <taxon>Sordariomycetes</taxon>
        <taxon>Hypocreomycetidae</taxon>
        <taxon>Hypocreales</taxon>
        <taxon>Nectriaceae</taxon>
        <taxon>Fusarium</taxon>
    </lineage>
</organism>
<dbReference type="Pfam" id="PF00646">
    <property type="entry name" value="F-box"/>
    <property type="match status" value="1"/>
</dbReference>
<reference evidence="2" key="1">
    <citation type="submission" date="2020-11" db="EMBL/GenBank/DDBJ databases">
        <title>The chromosome-scale genome resource for two endophytic Fusarium species: F. culmorum and F. pseudograminearum.</title>
        <authorList>
            <person name="Yuan Z."/>
        </authorList>
    </citation>
    <scope>NUCLEOTIDE SEQUENCE</scope>
    <source>
        <strain evidence="2">Class2-1B</strain>
    </source>
</reference>
<proteinExistence type="predicted"/>